<evidence type="ECO:0000313" key="2">
    <source>
        <dbReference type="Proteomes" id="UP000002595"/>
    </source>
</evidence>
<sequence length="166" mass="17778">MVVAGVDLSVRRPSAVAVFEECDLLYLGLGLGDGDVVKLVGLFKPAVVAIDAPLSMPPGGRGLRDVERELRRLGFRLLPPMMGGMAKLTERGVRLAGALEGVVIEVHPTTSLKAMGLSRRAVERWLGLRQRDLVDAAAAALTAVAYTRGAYRRFGPFVLPTARVCL</sequence>
<dbReference type="HOGENOM" id="CLU_121772_0_0_2"/>
<dbReference type="EMBL" id="CP000504">
    <property type="protein sequence ID" value="ABL89009.1"/>
    <property type="molecule type" value="Genomic_DNA"/>
</dbReference>
<gene>
    <name evidence="1" type="ordered locus">Pisl_1861</name>
</gene>
<name>A1RVM7_PYRIL</name>
<keyword evidence="2" id="KW-1185">Reference proteome</keyword>
<dbReference type="KEGG" id="pis:Pisl_1861"/>
<dbReference type="Proteomes" id="UP000002595">
    <property type="component" value="Chromosome"/>
</dbReference>
<dbReference type="eggNOG" id="arCOG04409">
    <property type="taxonomic scope" value="Archaea"/>
</dbReference>
<dbReference type="GeneID" id="4617747"/>
<accession>A1RVM7</accession>
<protein>
    <recommendedName>
        <fullName evidence="3">DUF429 domain-containing protein</fullName>
    </recommendedName>
</protein>
<dbReference type="STRING" id="384616.Pisl_1861"/>
<evidence type="ECO:0008006" key="3">
    <source>
        <dbReference type="Google" id="ProtNLM"/>
    </source>
</evidence>
<evidence type="ECO:0000313" key="1">
    <source>
        <dbReference type="EMBL" id="ABL89009.1"/>
    </source>
</evidence>
<proteinExistence type="predicted"/>
<organism evidence="1 2">
    <name type="scientific">Pyrobaculum islandicum (strain DSM 4184 / JCM 9189 / GEO3)</name>
    <dbReference type="NCBI Taxonomy" id="384616"/>
    <lineage>
        <taxon>Archaea</taxon>
        <taxon>Thermoproteota</taxon>
        <taxon>Thermoprotei</taxon>
        <taxon>Thermoproteales</taxon>
        <taxon>Thermoproteaceae</taxon>
        <taxon>Pyrobaculum</taxon>
    </lineage>
</organism>
<reference evidence="1" key="1">
    <citation type="submission" date="2006-12" db="EMBL/GenBank/DDBJ databases">
        <title>Complete sequence of Pyrobaculum islandicum DSM 4184.</title>
        <authorList>
            <person name="Copeland A."/>
            <person name="Lucas S."/>
            <person name="Lapidus A."/>
            <person name="Barry K."/>
            <person name="Detter J.C."/>
            <person name="Glavina del Rio T."/>
            <person name="Dalin E."/>
            <person name="Tice H."/>
            <person name="Pitluck S."/>
            <person name="Meincke L."/>
            <person name="Brettin T."/>
            <person name="Bruce D."/>
            <person name="Han C."/>
            <person name="Tapia R."/>
            <person name="Gilna P."/>
            <person name="Schmutz J."/>
            <person name="Larimer F."/>
            <person name="Land M."/>
            <person name="Hauser L."/>
            <person name="Kyrpides N."/>
            <person name="Mikhailova N."/>
            <person name="Cozen A.E."/>
            <person name="Fitz-Gibbon S.T."/>
            <person name="House C.H."/>
            <person name="Saltikov C."/>
            <person name="Lowe T."/>
            <person name="Richardson P."/>
        </authorList>
    </citation>
    <scope>NUCLEOTIDE SEQUENCE [LARGE SCALE GENOMIC DNA]</scope>
    <source>
        <strain evidence="1">DSM 4184</strain>
    </source>
</reference>
<dbReference type="InterPro" id="IPR018036">
    <property type="entry name" value="DUF429_subgr"/>
</dbReference>
<dbReference type="PIRSF" id="PIRSF024051">
    <property type="entry name" value="DUF429"/>
    <property type="match status" value="1"/>
</dbReference>
<dbReference type="OrthoDB" id="50338at2157"/>
<dbReference type="RefSeq" id="WP_011763584.1">
    <property type="nucleotide sequence ID" value="NC_008701.1"/>
</dbReference>
<dbReference type="AlphaFoldDB" id="A1RVM7"/>